<dbReference type="AlphaFoldDB" id="Q9SKW3"/>
<proteinExistence type="predicted"/>
<sequence length="269" mass="31485">MRMIKLKRISKKKIRIMNCVWKMMRKSFRTQSFIFVGLDSVCFHFYVSEFQAHGLAFGQSSESDILQYNGVHILVSQVNFQVDFLPKYEDLEKKAVPDSCHVLEEWVRNVKLTLSDLQVKLDKDKIKYVDVAARVFLFGLIACHVCVEKRIFLFFFDIEDWALLGFHVCKLNVLIVETKKEFIIRKKKRCCCVRSTNKSPSTFFFCCVGYLYICKKGPIFISFFISYQTFDNDHPGPTLLLNHSLPKINCSLPLSFRSLHLSRQYLNLV</sequence>
<reference evidence="1" key="3">
    <citation type="submission" date="2001-01" db="EMBL/GenBank/DDBJ databases">
        <authorList>
            <person name="Shinn P."/>
            <person name="Brooks S."/>
            <person name="Buehler E."/>
            <person name="Chao Q."/>
            <person name="Johnson-Hopson C."/>
            <person name="Khan S."/>
            <person name="Kim C."/>
            <person name="Altafi H."/>
            <person name="Bei B."/>
            <person name="Chin C."/>
            <person name="Chiou J."/>
            <person name="Choi E."/>
            <person name="Conn L."/>
            <person name="Conway A."/>
            <person name="Gonzalez A."/>
            <person name="Hansen N."/>
            <person name="Howing B."/>
            <person name="Koo T."/>
            <person name="Lam B."/>
            <person name="Lee J."/>
            <person name="Lenz C."/>
            <person name="Li J."/>
            <person name="Liu A."/>
            <person name="Liu J."/>
            <person name="Liu S."/>
            <person name="Mukharsky N."/>
            <person name="Nguyen M."/>
            <person name="Palm C."/>
            <person name="Pham P."/>
            <person name="Sakano H."/>
            <person name="Schwartz J."/>
            <person name="Southwick A."/>
            <person name="Thaveri A."/>
            <person name="Toriumi M."/>
            <person name="Vaysberg M."/>
            <person name="Yu G."/>
            <person name="Davis R."/>
            <person name="Federspiel N."/>
            <person name="Theologis A."/>
            <person name="Ecker J."/>
        </authorList>
    </citation>
    <scope>NUCLEOTIDE SEQUENCE</scope>
</reference>
<dbReference type="PIR" id="F86482">
    <property type="entry name" value="F86482"/>
</dbReference>
<dbReference type="EMBL" id="AC006228">
    <property type="protein sequence ID" value="AAF18646.1"/>
    <property type="molecule type" value="Genomic_DNA"/>
</dbReference>
<accession>Q9SKW3</accession>
<organism evidence="1">
    <name type="scientific">Arabidopsis thaliana</name>
    <name type="common">Mouse-ear cress</name>
    <dbReference type="NCBI Taxonomy" id="3702"/>
    <lineage>
        <taxon>Eukaryota</taxon>
        <taxon>Viridiplantae</taxon>
        <taxon>Streptophyta</taxon>
        <taxon>Embryophyta</taxon>
        <taxon>Tracheophyta</taxon>
        <taxon>Spermatophyta</taxon>
        <taxon>Magnoliopsida</taxon>
        <taxon>eudicotyledons</taxon>
        <taxon>Gunneridae</taxon>
        <taxon>Pentapetalae</taxon>
        <taxon>rosids</taxon>
        <taxon>malvids</taxon>
        <taxon>Brassicales</taxon>
        <taxon>Brassicaceae</taxon>
        <taxon>Camelineae</taxon>
        <taxon>Arabidopsis</taxon>
    </lineage>
</organism>
<name>Q9SKW3_ARATH</name>
<reference key="2">
    <citation type="journal article" date="2000" name="Nature">
        <title>Sequence and analysis of chromosome 1 of the plant Arabidopsis thaliana.</title>
        <authorList>
            <person name="Theologis A."/>
            <person name="Ecker J.R."/>
            <person name="Palm C.J."/>
            <person name="Federspiel N.A."/>
            <person name="Kaul S."/>
            <person name="White O."/>
            <person name="Alonso J."/>
            <person name="Altafi H."/>
            <person name="Araujo R."/>
            <person name="Bowman C.L."/>
            <person name="Brooks S.Y."/>
            <person name="Buehler E."/>
            <person name="Chan A."/>
            <person name="Chao Q."/>
            <person name="Chen H."/>
            <person name="Cheuk R.F."/>
            <person name="Chin C.W."/>
            <person name="Chung M.K."/>
            <person name="Conn L."/>
            <person name="Conway A.B."/>
            <person name="Conway A.R."/>
            <person name="Creasy T.H."/>
            <person name="Dewar K."/>
            <person name="Dunn P."/>
            <person name="Etgu P."/>
            <person name="Feldblyum T.V."/>
            <person name="Feng J."/>
            <person name="Fong B."/>
            <person name="Fujii C.Y."/>
            <person name="Gill J.E."/>
            <person name="Goldsmith A.D."/>
            <person name="Haas B."/>
            <person name="Hansen N.F."/>
            <person name="Hughes B."/>
            <person name="Huizar L."/>
            <person name="Hunter J.L."/>
            <person name="Jenkins J."/>
            <person name="Johnson-Hopson C."/>
            <person name="Khan S."/>
            <person name="Khaykin E."/>
            <person name="Kim C.J."/>
            <person name="Koo H.L."/>
            <person name="Kremenetskaia I."/>
            <person name="Kurtz D.B."/>
            <person name="Kwan A."/>
            <person name="Lam B."/>
            <person name="Langin-Hooper S."/>
            <person name="Lee A."/>
            <person name="Lee J.M."/>
            <person name="Lenz C.A."/>
            <person name="Li J.H."/>
            <person name="Li Y."/>
            <person name="Lin X."/>
            <person name="Liu S.X."/>
            <person name="Liu Z.A."/>
            <person name="Luros J.S."/>
            <person name="Maiti R."/>
            <person name="Marziali A."/>
            <person name="Militscher J."/>
            <person name="Miranda M."/>
            <person name="Nguyen M."/>
            <person name="Nierman W.C."/>
            <person name="Osborne B.I."/>
            <person name="Pai G."/>
            <person name="Peterson J."/>
            <person name="Pham P.K."/>
            <person name="Rizzo M."/>
            <person name="Rooney T."/>
            <person name="Rowley D."/>
            <person name="Sakano H."/>
            <person name="Salzberg S.L."/>
            <person name="Schwartz J.R."/>
            <person name="Shinn P."/>
            <person name="Southwick A.M."/>
            <person name="Sun H."/>
            <person name="Tallon L.J."/>
            <person name="Tambunga G."/>
            <person name="Toriumi M.J."/>
            <person name="Town C.D."/>
            <person name="Utterback T."/>
            <person name="Van Aken S."/>
            <person name="Vaysberg M."/>
            <person name="Vysotskaia V.S."/>
            <person name="Walker M."/>
            <person name="Wu D."/>
            <person name="Yu G."/>
            <person name="Fraser C.M."/>
            <person name="Venter J.C."/>
            <person name="Davis R.W."/>
        </authorList>
    </citation>
    <scope>NUCLEOTIDE SEQUENCE [LARGE SCALE GENOMIC DNA]</scope>
    <source>
        <strain>cv. Columbia</strain>
    </source>
</reference>
<reference evidence="1" key="1">
    <citation type="submission" date="1999-04" db="EMBL/GenBank/DDBJ databases">
        <title>Genomic sequence for Arabidopsis thaliana BAC F5J5.</title>
        <authorList>
            <person name="Chao Q."/>
            <person name="Shinn P."/>
            <person name="Dunn P."/>
            <person name="Buehler E."/>
            <person name="Kahn S."/>
            <person name="Kim C."/>
            <person name="Walker M."/>
            <person name="Williams S."/>
            <person name="Altafi H."/>
            <person name="Araujo R."/>
            <person name="Conn L."/>
            <person name="Conway A.B."/>
            <person name="Gonzalez A."/>
            <person name="Hansen N.F."/>
            <person name="Huizar L."/>
            <person name="Kremenetskaia I."/>
            <person name="Lenz C."/>
            <person name="Li J."/>
            <person name="Liu S."/>
            <person name="Luros S."/>
            <person name="Rowley D."/>
            <person name="Schwartz J."/>
            <person name="Toriumi M."/>
            <person name="Vysotskaia V."/>
            <person name="Yu G."/>
            <person name="Davis R.W."/>
            <person name="Federspiel N.A."/>
            <person name="Theologis A."/>
            <person name="Ecker J.R."/>
        </authorList>
    </citation>
    <scope>NUCLEOTIDE SEQUENCE</scope>
</reference>
<protein>
    <submittedName>
        <fullName evidence="1">F5J5.7</fullName>
    </submittedName>
</protein>
<evidence type="ECO:0000313" key="1">
    <source>
        <dbReference type="EMBL" id="AAF18646.1"/>
    </source>
</evidence>